<evidence type="ECO:0000313" key="2">
    <source>
        <dbReference type="Proteomes" id="UP000054477"/>
    </source>
</evidence>
<proteinExistence type="predicted"/>
<organism evidence="1 2">
    <name type="scientific">Laccaria amethystina LaAM-08-1</name>
    <dbReference type="NCBI Taxonomy" id="1095629"/>
    <lineage>
        <taxon>Eukaryota</taxon>
        <taxon>Fungi</taxon>
        <taxon>Dikarya</taxon>
        <taxon>Basidiomycota</taxon>
        <taxon>Agaricomycotina</taxon>
        <taxon>Agaricomycetes</taxon>
        <taxon>Agaricomycetidae</taxon>
        <taxon>Agaricales</taxon>
        <taxon>Agaricineae</taxon>
        <taxon>Hydnangiaceae</taxon>
        <taxon>Laccaria</taxon>
    </lineage>
</organism>
<evidence type="ECO:0000313" key="1">
    <source>
        <dbReference type="EMBL" id="KIJ97707.1"/>
    </source>
</evidence>
<name>A0A0C9XNW7_9AGAR</name>
<sequence>MAIDPAATVRAIVLFLFRKDFPLRRERLPVLESNRAWIYDILTWVLPSLTSTNEFWCWVIPPTGTTKDRADREAVDRFYNHKNIGILGPRNGHNSLGWVTRREVEEALTGIYTYANLALMSGG</sequence>
<keyword evidence="2" id="KW-1185">Reference proteome</keyword>
<dbReference type="EMBL" id="KN838686">
    <property type="protein sequence ID" value="KIJ97707.1"/>
    <property type="molecule type" value="Genomic_DNA"/>
</dbReference>
<dbReference type="HOGENOM" id="CLU_2015630_0_0_1"/>
<protein>
    <submittedName>
        <fullName evidence="1">Uncharacterized protein</fullName>
    </submittedName>
</protein>
<reference evidence="1 2" key="1">
    <citation type="submission" date="2014-04" db="EMBL/GenBank/DDBJ databases">
        <authorList>
            <consortium name="DOE Joint Genome Institute"/>
            <person name="Kuo A."/>
            <person name="Kohler A."/>
            <person name="Nagy L.G."/>
            <person name="Floudas D."/>
            <person name="Copeland A."/>
            <person name="Barry K.W."/>
            <person name="Cichocki N."/>
            <person name="Veneault-Fourrey C."/>
            <person name="LaButti K."/>
            <person name="Lindquist E.A."/>
            <person name="Lipzen A."/>
            <person name="Lundell T."/>
            <person name="Morin E."/>
            <person name="Murat C."/>
            <person name="Sun H."/>
            <person name="Tunlid A."/>
            <person name="Henrissat B."/>
            <person name="Grigoriev I.V."/>
            <person name="Hibbett D.S."/>
            <person name="Martin F."/>
            <person name="Nordberg H.P."/>
            <person name="Cantor M.N."/>
            <person name="Hua S.X."/>
        </authorList>
    </citation>
    <scope>NUCLEOTIDE SEQUENCE [LARGE SCALE GENOMIC DNA]</scope>
    <source>
        <strain evidence="1 2">LaAM-08-1</strain>
    </source>
</reference>
<accession>A0A0C9XNW7</accession>
<dbReference type="AlphaFoldDB" id="A0A0C9XNW7"/>
<dbReference type="Proteomes" id="UP000054477">
    <property type="component" value="Unassembled WGS sequence"/>
</dbReference>
<gene>
    <name evidence="1" type="ORF">K443DRAFT_630706</name>
</gene>
<reference evidence="2" key="2">
    <citation type="submission" date="2015-01" db="EMBL/GenBank/DDBJ databases">
        <title>Evolutionary Origins and Diversification of the Mycorrhizal Mutualists.</title>
        <authorList>
            <consortium name="DOE Joint Genome Institute"/>
            <consortium name="Mycorrhizal Genomics Consortium"/>
            <person name="Kohler A."/>
            <person name="Kuo A."/>
            <person name="Nagy L.G."/>
            <person name="Floudas D."/>
            <person name="Copeland A."/>
            <person name="Barry K.W."/>
            <person name="Cichocki N."/>
            <person name="Veneault-Fourrey C."/>
            <person name="LaButti K."/>
            <person name="Lindquist E.A."/>
            <person name="Lipzen A."/>
            <person name="Lundell T."/>
            <person name="Morin E."/>
            <person name="Murat C."/>
            <person name="Riley R."/>
            <person name="Ohm R."/>
            <person name="Sun H."/>
            <person name="Tunlid A."/>
            <person name="Henrissat B."/>
            <person name="Grigoriev I.V."/>
            <person name="Hibbett D.S."/>
            <person name="Martin F."/>
        </authorList>
    </citation>
    <scope>NUCLEOTIDE SEQUENCE [LARGE SCALE GENOMIC DNA]</scope>
    <source>
        <strain evidence="2">LaAM-08-1</strain>
    </source>
</reference>